<dbReference type="EMBL" id="NDFP01000034">
    <property type="protein sequence ID" value="PAL19954.1"/>
    <property type="molecule type" value="Genomic_DNA"/>
</dbReference>
<evidence type="ECO:0000259" key="1">
    <source>
        <dbReference type="Pfam" id="PF18676"/>
    </source>
</evidence>
<evidence type="ECO:0000313" key="3">
    <source>
        <dbReference type="Proteomes" id="UP000216033"/>
    </source>
</evidence>
<feature type="domain" description="MBG" evidence="1">
    <location>
        <begin position="3"/>
        <end position="79"/>
    </location>
</feature>
<feature type="domain" description="MBG" evidence="1">
    <location>
        <begin position="85"/>
        <end position="160"/>
    </location>
</feature>
<feature type="non-terminal residue" evidence="2">
    <location>
        <position position="1"/>
    </location>
</feature>
<evidence type="ECO:0000313" key="2">
    <source>
        <dbReference type="EMBL" id="PAL19954.1"/>
    </source>
</evidence>
<organism evidence="2 3">
    <name type="scientific">Acetobacter syzygii</name>
    <dbReference type="NCBI Taxonomy" id="146476"/>
    <lineage>
        <taxon>Bacteria</taxon>
        <taxon>Pseudomonadati</taxon>
        <taxon>Pseudomonadota</taxon>
        <taxon>Alphaproteobacteria</taxon>
        <taxon>Acetobacterales</taxon>
        <taxon>Acetobacteraceae</taxon>
        <taxon>Acetobacter</taxon>
    </lineage>
</organism>
<reference evidence="2 3" key="1">
    <citation type="submission" date="2017-04" db="EMBL/GenBank/DDBJ databases">
        <title>Kefir bacterial isolates.</title>
        <authorList>
            <person name="Kim Y."/>
            <person name="Blasche S."/>
            <person name="Patil K.R."/>
        </authorList>
    </citation>
    <scope>NUCLEOTIDE SEQUENCE [LARGE SCALE GENOMIC DNA]</scope>
    <source>
        <strain evidence="2 3">KR-2</strain>
    </source>
</reference>
<dbReference type="Proteomes" id="UP000216033">
    <property type="component" value="Unassembled WGS sequence"/>
</dbReference>
<comment type="caution">
    <text evidence="2">The sequence shown here is derived from an EMBL/GenBank/DDBJ whole genome shotgun (WGS) entry which is preliminary data.</text>
</comment>
<protein>
    <recommendedName>
        <fullName evidence="1">MBG domain-containing protein</fullName>
    </recommendedName>
</protein>
<dbReference type="RefSeq" id="WP_179287970.1">
    <property type="nucleotide sequence ID" value="NZ_NDFP01000034.1"/>
</dbReference>
<dbReference type="AlphaFoldDB" id="A0A270B4L3"/>
<accession>A0A270B4L3</accession>
<dbReference type="InterPro" id="IPR041286">
    <property type="entry name" value="MBG_2"/>
</dbReference>
<keyword evidence="3" id="KW-1185">Reference proteome</keyword>
<proteinExistence type="predicted"/>
<dbReference type="Pfam" id="PF18676">
    <property type="entry name" value="MBG_2"/>
    <property type="match status" value="2"/>
</dbReference>
<dbReference type="Gene3D" id="3.30.160.710">
    <property type="match status" value="1"/>
</dbReference>
<name>A0A270B4L3_9PROT</name>
<gene>
    <name evidence="2" type="ORF">B9K05_13675</name>
</gene>
<sequence length="242" mass="24825">AALAITALNQTGTYGQTPSLNNTDFKTSGLVNGNAVTGVSLSTTASNLSNTGSYAITASNARGSGLSNYTITYHNGTYTITPAALAITALNQTGTYGQTPSLNNTDFKTSGLVNGDAVTGVSLSTTASNLSNTGSYAITASNARGSGLSNYTITYHNGTYEITRITTIPIFWPVASLNGNTPPASSPANLIITSIGKSPSLTLINANSPLPLPDSTANSDAPNAYQIVLPSTSYTNYLKDTF</sequence>